<name>A0A550BS93_9AGAR</name>
<evidence type="ECO:0000313" key="1">
    <source>
        <dbReference type="EMBL" id="TRM55413.1"/>
    </source>
</evidence>
<protein>
    <submittedName>
        <fullName evidence="1">Uncharacterized protein</fullName>
    </submittedName>
</protein>
<reference evidence="1 2" key="1">
    <citation type="journal article" date="2019" name="New Phytol.">
        <title>Comparative genomics reveals unique wood-decay strategies and fruiting body development in the Schizophyllaceae.</title>
        <authorList>
            <person name="Almasi E."/>
            <person name="Sahu N."/>
            <person name="Krizsan K."/>
            <person name="Balint B."/>
            <person name="Kovacs G.M."/>
            <person name="Kiss B."/>
            <person name="Cseklye J."/>
            <person name="Drula E."/>
            <person name="Henrissat B."/>
            <person name="Nagy I."/>
            <person name="Chovatia M."/>
            <person name="Adam C."/>
            <person name="LaButti K."/>
            <person name="Lipzen A."/>
            <person name="Riley R."/>
            <person name="Grigoriev I.V."/>
            <person name="Nagy L.G."/>
        </authorList>
    </citation>
    <scope>NUCLEOTIDE SEQUENCE [LARGE SCALE GENOMIC DNA]</scope>
    <source>
        <strain evidence="1 2">NL-1724</strain>
    </source>
</reference>
<dbReference type="EMBL" id="VDMD01000151">
    <property type="protein sequence ID" value="TRM55413.1"/>
    <property type="molecule type" value="Genomic_DNA"/>
</dbReference>
<comment type="caution">
    <text evidence="1">The sequence shown here is derived from an EMBL/GenBank/DDBJ whole genome shotgun (WGS) entry which is preliminary data.</text>
</comment>
<dbReference type="AlphaFoldDB" id="A0A550BS93"/>
<evidence type="ECO:0000313" key="2">
    <source>
        <dbReference type="Proteomes" id="UP000320762"/>
    </source>
</evidence>
<accession>A0A550BS93</accession>
<organism evidence="1 2">
    <name type="scientific">Schizophyllum amplum</name>
    <dbReference type="NCBI Taxonomy" id="97359"/>
    <lineage>
        <taxon>Eukaryota</taxon>
        <taxon>Fungi</taxon>
        <taxon>Dikarya</taxon>
        <taxon>Basidiomycota</taxon>
        <taxon>Agaricomycotina</taxon>
        <taxon>Agaricomycetes</taxon>
        <taxon>Agaricomycetidae</taxon>
        <taxon>Agaricales</taxon>
        <taxon>Schizophyllaceae</taxon>
        <taxon>Schizophyllum</taxon>
    </lineage>
</organism>
<sequence length="616" mass="68350">MAATSHPQPRSATTATSKWEENMSALGNALYSIQSLQSGDYSEPLGALTDHVHTVKHLLKKRPLHVLLDPPPDIPAISYFRNSPSRAVTTIAALISLGTLHSIAKDALRSLWPFDDSVWACALRWTAYFLPIHRDHSLDELPYLLDKGTSCFLMIAALRIFESIASLPNEDAQNLFTSSDNNALCSIAALWALWPTITDELNAVELRVFQPDLCCSRTFTAVWNSLELDVAQDLIGTQLLRLVGGREKRVFRILAGHLRTTLSTGERGHAELNEQLLLILRVTCKYEWSPRTLTVSFVAAVIAVLDRHLLASPRILDSCLALSRIYYCCLHSDHFITLGLENGLFHSLVHHRTLCSICSTGAAPYGEESDSNRGTTGGLLMFIGDCLNSRRAVKGFNDALSKFSDRLPPMISLGGDEQAVILIAKLRHALLERVDLEWASVAVCCNPSVRLARARGMSPCARAPAGKRCTARRAVNKRTGPAARTAKYNFLGTMRAKDLHFLVAIARAFIERHYAQVVGWRSSYSTSVSVSLCISHLSERCTELPPGGAGERDGCPYPNISVTLYYHQGDAISRTRSLLFIPRRAPWRIRQNEFRLLTTAFYGTSVSYQRRQACLF</sequence>
<keyword evidence="2" id="KW-1185">Reference proteome</keyword>
<dbReference type="Proteomes" id="UP000320762">
    <property type="component" value="Unassembled WGS sequence"/>
</dbReference>
<proteinExistence type="predicted"/>
<gene>
    <name evidence="1" type="ORF">BD626DRAFT_417886</name>
</gene>